<name>A0ABQ9HHM3_9NEOP</name>
<feature type="region of interest" description="Disordered" evidence="1">
    <location>
        <begin position="399"/>
        <end position="419"/>
    </location>
</feature>
<proteinExistence type="predicted"/>
<feature type="region of interest" description="Disordered" evidence="1">
    <location>
        <begin position="834"/>
        <end position="914"/>
    </location>
</feature>
<evidence type="ECO:0000313" key="3">
    <source>
        <dbReference type="Proteomes" id="UP001159363"/>
    </source>
</evidence>
<comment type="caution">
    <text evidence="2">The sequence shown here is derived from an EMBL/GenBank/DDBJ whole genome shotgun (WGS) entry which is preliminary data.</text>
</comment>
<feature type="compositionally biased region" description="Polar residues" evidence="1">
    <location>
        <begin position="893"/>
        <end position="902"/>
    </location>
</feature>
<feature type="compositionally biased region" description="Basic and acidic residues" evidence="1">
    <location>
        <begin position="49"/>
        <end position="60"/>
    </location>
</feature>
<organism evidence="2 3">
    <name type="scientific">Dryococelus australis</name>
    <dbReference type="NCBI Taxonomy" id="614101"/>
    <lineage>
        <taxon>Eukaryota</taxon>
        <taxon>Metazoa</taxon>
        <taxon>Ecdysozoa</taxon>
        <taxon>Arthropoda</taxon>
        <taxon>Hexapoda</taxon>
        <taxon>Insecta</taxon>
        <taxon>Pterygota</taxon>
        <taxon>Neoptera</taxon>
        <taxon>Polyneoptera</taxon>
        <taxon>Phasmatodea</taxon>
        <taxon>Verophasmatodea</taxon>
        <taxon>Anareolatae</taxon>
        <taxon>Phasmatidae</taxon>
        <taxon>Eurycanthinae</taxon>
        <taxon>Dryococelus</taxon>
    </lineage>
</organism>
<keyword evidence="3" id="KW-1185">Reference proteome</keyword>
<accession>A0ABQ9HHM3</accession>
<feature type="region of interest" description="Disordered" evidence="1">
    <location>
        <begin position="40"/>
        <end position="61"/>
    </location>
</feature>
<dbReference type="EMBL" id="JARBHB010000005">
    <property type="protein sequence ID" value="KAJ8883804.1"/>
    <property type="molecule type" value="Genomic_DNA"/>
</dbReference>
<reference evidence="2 3" key="1">
    <citation type="submission" date="2023-02" db="EMBL/GenBank/DDBJ databases">
        <title>LHISI_Scaffold_Assembly.</title>
        <authorList>
            <person name="Stuart O.P."/>
            <person name="Cleave R."/>
            <person name="Magrath M.J.L."/>
            <person name="Mikheyev A.S."/>
        </authorList>
    </citation>
    <scope>NUCLEOTIDE SEQUENCE [LARGE SCALE GENOMIC DNA]</scope>
    <source>
        <strain evidence="2">Daus_M_001</strain>
        <tissue evidence="2">Leg muscle</tissue>
    </source>
</reference>
<protein>
    <submittedName>
        <fullName evidence="2">Uncharacterized protein</fullName>
    </submittedName>
</protein>
<sequence length="1266" mass="139896">MLNTPAGSICVVAGSSLREERAGSQRFEHATGLARQPRCYKRARGRGRGGTERVNDERKRFGALGRETSHPLRTHDTEWTHGGRFSAGISPTPSLHSLTFQLFRTMADEVHHLYFPPVRFLAGATKLRGGPAPTTLTYSVGIQHPNGETPQQRSVSLNAAAVCCDRITGCISGPHQATTSSGSLPESSTVVGERGELLALLHVHPKMVTSGYAVSAILIKRPEEAEVCRCLTARLPPIRNGFKSRRCRLWIFAYGIVTDDAAGRRVFLGDIPFPPPLQSGAAPYSSHFTLIGSQDFDRIRKFYTSFLGVPASLLWRAGDSDPLFSRSGGPWGCLLSPGCCHPEFQPPAVLAQITYRGALATRINVHRQLVYTARDQLAGKGKDFCYNCVLAAGHNTADRGRVDKSGPPTRARTHTHTHTHKASVIRAAIGKYRPPITRSAQTHLDWLDTPAAVATSGTSTTARADFTCRLRRFHGRLKEYFVLKRFLGNRCLRRYDKNTARLARRSDEALGLRVTVARIFPSLLDLGRSATQYPAKIIRQTDTTRQEEGSGHDRRCGSTMLMPSKVCTAHNLHRVDETSLVASLHSRRPKASRATPVSHFSYWATPRIPYVLPESSRLARGICHDSWTDSWYHGSTTSRGVGPLCTQAVGAQCLYFKEEDVAPREWCVTGPSLGVRVCPVSSSQPLVEGNSSCHSIRGIISAMNNLQGPWKVSGSTGRSAGPAMRFSLVSDHRVGLVLVVVDSVCWRRSGEIPTLYDRSCGERQPAPVVPWKDQTTRLVREDEDLGTSAVEGARKCGCAKFGLCVWLPQTLLRRPKGENDVMATVAGYNTTPVWSSRPPQCRNSITSVGTRPPRQAKRMPTTRLLASVQPRSGESDITATAAGDTATLARSDPPSQRRTSIMSADARPPRKTNRTQTGRLLIWHHWHTDDLILSQGDLKTKSVTPHTMILGILLPCLFHSIDKTFPVPFGITSRCSYCLRRGKDVLDTKGIDDLRVKARALVRKGDGNVSAGDRADGLGELSPVLKILKNLPDGLMAKLPELNNAQLNAVVVFFESLNALLSLGFCSCQDHENIIGTFLGFHNTIFQVVANEAALTKFRPKLLEKHQMVGPYVKKFVTEVTEIVGVIELPCSEDYIMQVMFSNLLPQYSSYYIFTTRTCTLRQLLTLVSEVENLQDSIVSQSVNVQKWNLIEDKKSISHACFVCRRKRSRSKVSQGKIASTQTEKEKVQVNNSSYRLKDIICFYCKKRTCSSLLPTKREGDWEKTV</sequence>
<evidence type="ECO:0000313" key="2">
    <source>
        <dbReference type="EMBL" id="KAJ8883804.1"/>
    </source>
</evidence>
<gene>
    <name evidence="2" type="ORF">PR048_015659</name>
</gene>
<feature type="compositionally biased region" description="Polar residues" evidence="1">
    <location>
        <begin position="834"/>
        <end position="849"/>
    </location>
</feature>
<feature type="compositionally biased region" description="Low complexity" evidence="1">
    <location>
        <begin position="878"/>
        <end position="889"/>
    </location>
</feature>
<dbReference type="Proteomes" id="UP001159363">
    <property type="component" value="Chromosome 4"/>
</dbReference>
<evidence type="ECO:0000256" key="1">
    <source>
        <dbReference type="SAM" id="MobiDB-lite"/>
    </source>
</evidence>